<feature type="transmembrane region" description="Helical" evidence="1">
    <location>
        <begin position="51"/>
        <end position="76"/>
    </location>
</feature>
<keyword evidence="1" id="KW-1133">Transmembrane helix</keyword>
<dbReference type="EMBL" id="JBDXMI010000001">
    <property type="protein sequence ID" value="MEO9386785.1"/>
    <property type="molecule type" value="Genomic_DNA"/>
</dbReference>
<keyword evidence="3" id="KW-1185">Reference proteome</keyword>
<dbReference type="Proteomes" id="UP001462502">
    <property type="component" value="Unassembled WGS sequence"/>
</dbReference>
<keyword evidence="1" id="KW-0472">Membrane</keyword>
<feature type="transmembrane region" description="Helical" evidence="1">
    <location>
        <begin position="28"/>
        <end position="45"/>
    </location>
</feature>
<organism evidence="2 3">
    <name type="scientific">Chromobacterium phragmitis</name>
    <dbReference type="NCBI Taxonomy" id="2202141"/>
    <lineage>
        <taxon>Bacteria</taxon>
        <taxon>Pseudomonadati</taxon>
        <taxon>Pseudomonadota</taxon>
        <taxon>Betaproteobacteria</taxon>
        <taxon>Neisseriales</taxon>
        <taxon>Chromobacteriaceae</taxon>
        <taxon>Chromobacterium</taxon>
    </lineage>
</organism>
<comment type="caution">
    <text evidence="2">The sequence shown here is derived from an EMBL/GenBank/DDBJ whole genome shotgun (WGS) entry which is preliminary data.</text>
</comment>
<evidence type="ECO:0000313" key="3">
    <source>
        <dbReference type="Proteomes" id="UP001462502"/>
    </source>
</evidence>
<dbReference type="RefSeq" id="WP_347935378.1">
    <property type="nucleotide sequence ID" value="NZ_CP158160.1"/>
</dbReference>
<sequence length="173" mass="18035">MTAAMMLPLAAGPARYASLRSLWRRRHLAIFLVLCGYLGLWLAAAPPLHALSAFIGLMAGDPSIAMAVAVAAAALWQSSPFKSAALAACHRGRALAPAGAAANRDCLIYGAQSGIACLRSCWLLMLPPLASGHSPTVMIGIAALAAAERYRGLPTTISSALLLGLLFAWRIWG</sequence>
<reference evidence="2 3" key="1">
    <citation type="submission" date="2024-05" db="EMBL/GenBank/DDBJ databases">
        <authorList>
            <person name="De Oliveira J.P."/>
            <person name="Noriler S.A."/>
            <person name="De Oliveira A.G."/>
            <person name="Sipoli D.S."/>
        </authorList>
    </citation>
    <scope>NUCLEOTIDE SEQUENCE [LARGE SCALE GENOMIC DNA]</scope>
    <source>
        <strain evidence="2 3">LABIM192</strain>
    </source>
</reference>
<feature type="transmembrane region" description="Helical" evidence="1">
    <location>
        <begin position="153"/>
        <end position="172"/>
    </location>
</feature>
<dbReference type="InterPro" id="IPR018688">
    <property type="entry name" value="PpoB2-like"/>
</dbReference>
<gene>
    <name evidence="2" type="ORF">ABI908_22045</name>
</gene>
<proteinExistence type="predicted"/>
<evidence type="ECO:0000313" key="2">
    <source>
        <dbReference type="EMBL" id="MEO9386785.1"/>
    </source>
</evidence>
<evidence type="ECO:0000256" key="1">
    <source>
        <dbReference type="SAM" id="Phobius"/>
    </source>
</evidence>
<keyword evidence="1" id="KW-0812">Transmembrane</keyword>
<dbReference type="Pfam" id="PF09948">
    <property type="entry name" value="PpoB2"/>
    <property type="match status" value="1"/>
</dbReference>
<protein>
    <submittedName>
        <fullName evidence="2">DUF2182 domain-containing protein</fullName>
    </submittedName>
</protein>
<name>A0ABV0J1R5_9NEIS</name>
<accession>A0ABV0J1R5</accession>